<dbReference type="RefSeq" id="WP_141098506.1">
    <property type="nucleotide sequence ID" value="NZ_FYDG01000015.1"/>
</dbReference>
<evidence type="ECO:0000313" key="2">
    <source>
        <dbReference type="Proteomes" id="UP000198418"/>
    </source>
</evidence>
<dbReference type="AlphaFoldDB" id="A0A212S7L2"/>
<accession>A0A212S7L2</accession>
<protein>
    <submittedName>
        <fullName evidence="1">Uncharacterized protein</fullName>
    </submittedName>
</protein>
<proteinExistence type="predicted"/>
<dbReference type="EMBL" id="FYDG01000015">
    <property type="protein sequence ID" value="SNB81288.1"/>
    <property type="molecule type" value="Genomic_DNA"/>
</dbReference>
<gene>
    <name evidence="1" type="ORF">SAMN06265338_1158</name>
</gene>
<evidence type="ECO:0000313" key="1">
    <source>
        <dbReference type="EMBL" id="SNB81288.1"/>
    </source>
</evidence>
<name>A0A212S7L2_RHOAC</name>
<keyword evidence="2" id="KW-1185">Reference proteome</keyword>
<dbReference type="Proteomes" id="UP000198418">
    <property type="component" value="Unassembled WGS sequence"/>
</dbReference>
<organism evidence="1 2">
    <name type="scientific">Rhodoblastus acidophilus</name>
    <name type="common">Rhodopseudomonas acidophila</name>
    <dbReference type="NCBI Taxonomy" id="1074"/>
    <lineage>
        <taxon>Bacteria</taxon>
        <taxon>Pseudomonadati</taxon>
        <taxon>Pseudomonadota</taxon>
        <taxon>Alphaproteobacteria</taxon>
        <taxon>Hyphomicrobiales</taxon>
        <taxon>Rhodoblastaceae</taxon>
        <taxon>Rhodoblastus</taxon>
    </lineage>
</organism>
<sequence length="252" mass="25180">MPSTALPSAADDYAAPPGMNIGKAAWDAALTSIGARLRAAEAIRADFQALIDAGAGQALQVIQANVGPQLAALQQEIAAAQAALITAQGKIDALINSTTIEASAVIFAPAGTVSSTTVQAAIAEVASDAAATTTAIAAKADASALASAVSDFHTALAAVKTAAVVSVSAPTMLVAGRAYRIAGGVSIMLTLPDAPAAGDTIRIVDGEVISSSNQPVLARNGRTIMGQASDMTLDAPGVDFSIWWNGADWRLS</sequence>
<dbReference type="OrthoDB" id="9810174at2"/>
<reference evidence="2" key="1">
    <citation type="submission" date="2017-06" db="EMBL/GenBank/DDBJ databases">
        <authorList>
            <person name="Varghese N."/>
            <person name="Submissions S."/>
        </authorList>
    </citation>
    <scope>NUCLEOTIDE SEQUENCE [LARGE SCALE GENOMIC DNA]</scope>
    <source>
        <strain evidence="2">DSM 137</strain>
    </source>
</reference>